<accession>A0ABR1USF0</accession>
<reference evidence="2 3" key="1">
    <citation type="submission" date="2023-01" db="EMBL/GenBank/DDBJ databases">
        <title>Analysis of 21 Apiospora genomes using comparative genomics revels a genus with tremendous synthesis potential of carbohydrate active enzymes and secondary metabolites.</title>
        <authorList>
            <person name="Sorensen T."/>
        </authorList>
    </citation>
    <scope>NUCLEOTIDE SEQUENCE [LARGE SCALE GENOMIC DNA]</scope>
    <source>
        <strain evidence="2 3">CBS 135458</strain>
    </source>
</reference>
<name>A0ABR1USF0_9PEZI</name>
<evidence type="ECO:0000256" key="1">
    <source>
        <dbReference type="SAM" id="MobiDB-lite"/>
    </source>
</evidence>
<evidence type="ECO:0000313" key="3">
    <source>
        <dbReference type="Proteomes" id="UP001480595"/>
    </source>
</evidence>
<dbReference type="EMBL" id="JAQQWL010000008">
    <property type="protein sequence ID" value="KAK8061854.1"/>
    <property type="molecule type" value="Genomic_DNA"/>
</dbReference>
<proteinExistence type="predicted"/>
<organism evidence="2 3">
    <name type="scientific">Apiospora phragmitis</name>
    <dbReference type="NCBI Taxonomy" id="2905665"/>
    <lineage>
        <taxon>Eukaryota</taxon>
        <taxon>Fungi</taxon>
        <taxon>Dikarya</taxon>
        <taxon>Ascomycota</taxon>
        <taxon>Pezizomycotina</taxon>
        <taxon>Sordariomycetes</taxon>
        <taxon>Xylariomycetidae</taxon>
        <taxon>Amphisphaeriales</taxon>
        <taxon>Apiosporaceae</taxon>
        <taxon>Apiospora</taxon>
    </lineage>
</organism>
<dbReference type="GeneID" id="92092692"/>
<sequence length="181" mass="18823">MAPNWQTTDSFYELGGASQAQPSGFRAVKNVWYARARAHVTHDSSSPTATATQTGTATASPTSTDKPKPTGGDCDPSTFADSVSNVAVYVPGAPLQIAYPTADDAADCCKQCFALADSADQHCNGWGYIGGMCNIMYDYPGGSKDDTCPKGYPQVSIEKKGGKKGDTGGYGPCAFQHKGSG</sequence>
<gene>
    <name evidence="2" type="ORF">PG994_008220</name>
</gene>
<keyword evidence="3" id="KW-1185">Reference proteome</keyword>
<protein>
    <submittedName>
        <fullName evidence="2">Uncharacterized protein</fullName>
    </submittedName>
</protein>
<evidence type="ECO:0000313" key="2">
    <source>
        <dbReference type="EMBL" id="KAK8061854.1"/>
    </source>
</evidence>
<feature type="compositionally biased region" description="Low complexity" evidence="1">
    <location>
        <begin position="44"/>
        <end position="64"/>
    </location>
</feature>
<comment type="caution">
    <text evidence="2">The sequence shown here is derived from an EMBL/GenBank/DDBJ whole genome shotgun (WGS) entry which is preliminary data.</text>
</comment>
<feature type="region of interest" description="Disordered" evidence="1">
    <location>
        <begin position="42"/>
        <end position="77"/>
    </location>
</feature>
<dbReference type="Proteomes" id="UP001480595">
    <property type="component" value="Unassembled WGS sequence"/>
</dbReference>
<dbReference type="RefSeq" id="XP_066715116.1">
    <property type="nucleotide sequence ID" value="XM_066859629.1"/>
</dbReference>